<reference evidence="2" key="1">
    <citation type="journal article" date="2013" name="Genome Announc.">
        <title>Draft genome sequence of the grapevine dieback fungus Eutypa lata UCR-EL1.</title>
        <authorList>
            <person name="Blanco-Ulate B."/>
            <person name="Rolshausen P.E."/>
            <person name="Cantu D."/>
        </authorList>
    </citation>
    <scope>NUCLEOTIDE SEQUENCE [LARGE SCALE GENOMIC DNA]</scope>
    <source>
        <strain evidence="2">UCR-EL1</strain>
    </source>
</reference>
<accession>M7T6Q8</accession>
<dbReference type="OrthoDB" id="2333384at2759"/>
<protein>
    <submittedName>
        <fullName evidence="1">Uncharacterized protein</fullName>
    </submittedName>
</protein>
<keyword evidence="2" id="KW-1185">Reference proteome</keyword>
<dbReference type="AlphaFoldDB" id="M7T6Q8"/>
<dbReference type="EMBL" id="KB707441">
    <property type="protein sequence ID" value="EMR62345.1"/>
    <property type="molecule type" value="Genomic_DNA"/>
</dbReference>
<evidence type="ECO:0000313" key="1">
    <source>
        <dbReference type="EMBL" id="EMR62345.1"/>
    </source>
</evidence>
<proteinExistence type="predicted"/>
<evidence type="ECO:0000313" key="2">
    <source>
        <dbReference type="Proteomes" id="UP000012174"/>
    </source>
</evidence>
<dbReference type="HOGENOM" id="CLU_1156382_0_0_1"/>
<gene>
    <name evidence="1" type="ORF">UCREL1_10717</name>
</gene>
<sequence length="240" mass="25923">MFSIEVQHPSIIQLDHPKPISFTLHAVTKLATPSIQAPPIKLVGMNLYIHSATDNWDFKQNNNESTSITGMWRDSELAFPSNILGPDGLSVPISEPGSKHRKKHAVLDIGEVLGIRISSKDVSFSTPASNGSTPSTSAGEREVQTAALKYPLYPSFTTRYVTNKHQLVWKFKIVCGGERQTVRGTAPITVLGSSKKEVEAKIKRLASLGIKDVQKVFALVVGLATIGGSIAEMAGTAMDD</sequence>
<organism evidence="1 2">
    <name type="scientific">Eutypa lata (strain UCR-EL1)</name>
    <name type="common">Grapevine dieback disease fungus</name>
    <name type="synonym">Eutypa armeniacae</name>
    <dbReference type="NCBI Taxonomy" id="1287681"/>
    <lineage>
        <taxon>Eukaryota</taxon>
        <taxon>Fungi</taxon>
        <taxon>Dikarya</taxon>
        <taxon>Ascomycota</taxon>
        <taxon>Pezizomycotina</taxon>
        <taxon>Sordariomycetes</taxon>
        <taxon>Xylariomycetidae</taxon>
        <taxon>Xylariales</taxon>
        <taxon>Diatrypaceae</taxon>
        <taxon>Eutypa</taxon>
    </lineage>
</organism>
<dbReference type="KEGG" id="ela:UCREL1_10717"/>
<name>M7T6Q8_EUTLA</name>
<dbReference type="Proteomes" id="UP000012174">
    <property type="component" value="Unassembled WGS sequence"/>
</dbReference>